<sequence>MHSLMQQITRHFGCVLWRDMCSASKSRNACDRHVAKRCGILAYCGCTQVLLVLCWHWSTMELLWLSSANVIPRCAQPIGERFMMKRTGMVIAFVTLTAALSAAQAQDKVVKLAPDQTFRFKANAYGCLSRDKLEAADQHALAGEQGKMQELFNGYQCLSTPENDEFRIIRVVGHAIEFQNAGNRDPNGLWTSDRFIKQ</sequence>
<name>E5ANE4_MYCRK</name>
<dbReference type="KEGG" id="brh:RBRH_00979"/>
<proteinExistence type="predicted"/>
<evidence type="ECO:0000313" key="2">
    <source>
        <dbReference type="Proteomes" id="UP000007437"/>
    </source>
</evidence>
<dbReference type="InterPro" id="IPR058228">
    <property type="entry name" value="Sap1-like"/>
</dbReference>
<dbReference type="AlphaFoldDB" id="E5ANE4"/>
<protein>
    <submittedName>
        <fullName evidence="1">Uncharacterized protein</fullName>
    </submittedName>
</protein>
<dbReference type="NCBIfam" id="NF046013">
    <property type="entry name" value="surf_attach_Sap1"/>
    <property type="match status" value="1"/>
</dbReference>
<accession>E5ANE4</accession>
<reference evidence="1 2" key="1">
    <citation type="journal article" date="2011" name="J. Bacteriol.">
        <title>Complete genome sequence of Burkholderia rhizoxinica, an endosymbiont of Rhizopus microsporus.</title>
        <authorList>
            <person name="Lackner G."/>
            <person name="Moebius N."/>
            <person name="Partida-Martinez L."/>
            <person name="Hertweck C."/>
        </authorList>
    </citation>
    <scope>NUCLEOTIDE SEQUENCE [LARGE SCALE GENOMIC DNA]</scope>
    <source>
        <strain evidence="2">DSM 19002 / CIP 109453 / HKI 454</strain>
    </source>
</reference>
<gene>
    <name evidence="1" type="ordered locus">RBRH_00979</name>
</gene>
<organism evidence="1 2">
    <name type="scientific">Mycetohabitans rhizoxinica (strain DSM 19002 / CIP 109453 / HKI 454)</name>
    <name type="common">Paraburkholderia rhizoxinica</name>
    <dbReference type="NCBI Taxonomy" id="882378"/>
    <lineage>
        <taxon>Bacteria</taxon>
        <taxon>Pseudomonadati</taxon>
        <taxon>Pseudomonadota</taxon>
        <taxon>Betaproteobacteria</taxon>
        <taxon>Burkholderiales</taxon>
        <taxon>Burkholderiaceae</taxon>
        <taxon>Mycetohabitans</taxon>
    </lineage>
</organism>
<evidence type="ECO:0000313" key="1">
    <source>
        <dbReference type="EMBL" id="CBW76397.1"/>
    </source>
</evidence>
<dbReference type="Proteomes" id="UP000007437">
    <property type="component" value="Chromosome"/>
</dbReference>
<dbReference type="EMBL" id="FR687359">
    <property type="protein sequence ID" value="CBW76397.1"/>
    <property type="molecule type" value="Genomic_DNA"/>
</dbReference>
<dbReference type="eggNOG" id="ENOG5030Y2B">
    <property type="taxonomic scope" value="Bacteria"/>
</dbReference>
<dbReference type="HOGENOM" id="CLU_1375950_0_0_4"/>